<evidence type="ECO:0000256" key="10">
    <source>
        <dbReference type="SAM" id="Phobius"/>
    </source>
</evidence>
<dbReference type="OrthoDB" id="9986677at2759"/>
<evidence type="ECO:0000256" key="4">
    <source>
        <dbReference type="ARBA" id="ARBA00022692"/>
    </source>
</evidence>
<feature type="transmembrane region" description="Helical" evidence="10">
    <location>
        <begin position="333"/>
        <end position="353"/>
    </location>
</feature>
<feature type="compositionally biased region" description="Low complexity" evidence="9">
    <location>
        <begin position="109"/>
        <end position="119"/>
    </location>
</feature>
<keyword evidence="4 10" id="KW-0812">Transmembrane</keyword>
<evidence type="ECO:0000256" key="2">
    <source>
        <dbReference type="ARBA" id="ARBA00008807"/>
    </source>
</evidence>
<comment type="similarity">
    <text evidence="2">Belongs to the oligopeptide OPT transporter family.</text>
</comment>
<evidence type="ECO:0000256" key="1">
    <source>
        <dbReference type="ARBA" id="ARBA00004141"/>
    </source>
</evidence>
<dbReference type="NCBIfam" id="TIGR00727">
    <property type="entry name" value="ISP4_OPT"/>
    <property type="match status" value="1"/>
</dbReference>
<dbReference type="AlphaFoldDB" id="A0A5N5QSW9"/>
<keyword evidence="7 10" id="KW-1133">Transmembrane helix</keyword>
<dbReference type="EMBL" id="SSOP01000015">
    <property type="protein sequence ID" value="KAB5594845.1"/>
    <property type="molecule type" value="Genomic_DNA"/>
</dbReference>
<dbReference type="GO" id="GO:0015031">
    <property type="term" value="P:protein transport"/>
    <property type="evidence" value="ECO:0007669"/>
    <property type="project" value="UniProtKB-KW"/>
</dbReference>
<evidence type="ECO:0000313" key="11">
    <source>
        <dbReference type="EMBL" id="KAB5594845.1"/>
    </source>
</evidence>
<feature type="transmembrane region" description="Helical" evidence="10">
    <location>
        <begin position="394"/>
        <end position="419"/>
    </location>
</feature>
<keyword evidence="6" id="KW-0653">Protein transport</keyword>
<dbReference type="InterPro" id="IPR004648">
    <property type="entry name" value="Oligpept_transpt"/>
</dbReference>
<name>A0A5N5QSW9_9AGAM</name>
<feature type="transmembrane region" description="Helical" evidence="10">
    <location>
        <begin position="300"/>
        <end position="321"/>
    </location>
</feature>
<evidence type="ECO:0000256" key="9">
    <source>
        <dbReference type="SAM" id="MobiDB-lite"/>
    </source>
</evidence>
<dbReference type="InterPro" id="IPR004813">
    <property type="entry name" value="OPT"/>
</dbReference>
<feature type="transmembrane region" description="Helical" evidence="10">
    <location>
        <begin position="431"/>
        <end position="449"/>
    </location>
</feature>
<reference evidence="11 12" key="1">
    <citation type="journal article" date="2019" name="Fungal Biol. Biotechnol.">
        <title>Draft genome sequence of fastidious pathogen Ceratobasidium theobromae, which causes vascular-streak dieback in Theobroma cacao.</title>
        <authorList>
            <person name="Ali S.S."/>
            <person name="Asman A."/>
            <person name="Shao J."/>
            <person name="Firmansyah A.P."/>
            <person name="Susilo A.W."/>
            <person name="Rosmana A."/>
            <person name="McMahon P."/>
            <person name="Junaid M."/>
            <person name="Guest D."/>
            <person name="Kheng T.Y."/>
            <person name="Meinhardt L.W."/>
            <person name="Bailey B.A."/>
        </authorList>
    </citation>
    <scope>NUCLEOTIDE SEQUENCE [LARGE SCALE GENOMIC DNA]</scope>
    <source>
        <strain evidence="11 12">CT2</strain>
    </source>
</reference>
<feature type="transmembrane region" description="Helical" evidence="10">
    <location>
        <begin position="469"/>
        <end position="489"/>
    </location>
</feature>
<feature type="compositionally biased region" description="Low complexity" evidence="9">
    <location>
        <begin position="31"/>
        <end position="40"/>
    </location>
</feature>
<evidence type="ECO:0000256" key="3">
    <source>
        <dbReference type="ARBA" id="ARBA00022448"/>
    </source>
</evidence>
<feature type="transmembrane region" description="Helical" evidence="10">
    <location>
        <begin position="250"/>
        <end position="271"/>
    </location>
</feature>
<keyword evidence="8 10" id="KW-0472">Membrane</keyword>
<keyword evidence="12" id="KW-1185">Reference proteome</keyword>
<dbReference type="NCBIfam" id="TIGR00728">
    <property type="entry name" value="OPT_sfam"/>
    <property type="match status" value="1"/>
</dbReference>
<evidence type="ECO:0000256" key="5">
    <source>
        <dbReference type="ARBA" id="ARBA00022856"/>
    </source>
</evidence>
<evidence type="ECO:0000256" key="8">
    <source>
        <dbReference type="ARBA" id="ARBA00023136"/>
    </source>
</evidence>
<keyword evidence="5" id="KW-0571">Peptide transport</keyword>
<feature type="transmembrane region" description="Helical" evidence="10">
    <location>
        <begin position="822"/>
        <end position="839"/>
    </location>
</feature>
<dbReference type="GO" id="GO:0035673">
    <property type="term" value="F:oligopeptide transmembrane transporter activity"/>
    <property type="evidence" value="ECO:0007669"/>
    <property type="project" value="InterPro"/>
</dbReference>
<evidence type="ECO:0000256" key="6">
    <source>
        <dbReference type="ARBA" id="ARBA00022927"/>
    </source>
</evidence>
<gene>
    <name evidence="11" type="ORF">CTheo_1660</name>
</gene>
<feature type="transmembrane region" description="Helical" evidence="10">
    <location>
        <begin position="224"/>
        <end position="244"/>
    </location>
</feature>
<feature type="transmembrane region" description="Helical" evidence="10">
    <location>
        <begin position="622"/>
        <end position="644"/>
    </location>
</feature>
<dbReference type="Proteomes" id="UP000383932">
    <property type="component" value="Unassembled WGS sequence"/>
</dbReference>
<feature type="compositionally biased region" description="Acidic residues" evidence="9">
    <location>
        <begin position="59"/>
        <end position="71"/>
    </location>
</feature>
<sequence length="910" mass="102010">MSRAYSSAGRPSTSAGGNPPFPDSRYQYPETPTTASTSTSDMHWAYGPGSRPYTGAGEDLYEEEESEDEDVFAYLPPTTAEAQQQAPHHISPASAPPAASPAAYPPTRPAVSSPTPAVSAAIPASGEAFRMRSLKERVPRAPHTPEVHVALDPELGRKSTPADDHKLKGDAATLSSLHFTNSRRSDFSAEYEQYDEEEDSPYPEVRASVSNIDDPDMPALTFRVWLIGMIMCMSSAGANTFFSFRYPAPSLVPLVILLICYPFGKFLAYVLPINDYQLPRWLGGGSFSFNPGPFNIKEHMLLYIMSNVATSPGYAMNVIIVAESRYGIRLGTGWNLCLMLATQMTGFGLAGICRRYLVWPASMIWPQNLVVCTLLNTLHAEDDEPTGGITRYKFFVWVSVAAFVWQFLPGYLFTALSAFSWVCWFKPNNVVLNQLFGVNSGLGMGLFTFDWAQISYTGSPLMTPWWAEVHVMVGFVLFYWILCPILYYTNVWSFAYLPMSTSRPYDRFGKEYNISRVIDPIRYSLNETAYQEYSELYLSSTYAVTYILAFAISTAILVHTVLYHGPALLAGLKNIRVEDDDIHAKLMRHYPEVPDWWYLIIGAVFFGLSLVTVLAWPTGMPWWGMPFALLLPVIYTVPVSYVYAMTGQSVGINLVAEIIPGTLIAGQPLPNMIFKAYSVQSLFEAITFVQDLKLGHYIKVAPRATFTVQMVATFTSACVQIGVKQWLFSNVPDLCSPTQKQQLVCPHNQVYFTASAVWGLIGPARQFGKGATYHFQLYALLFGALIPIPFWLWQRRFPQSRLRYVNIPVLLNGPTWIPPASGINYSSWFAVGFLFQYVIRRRNFRWWSKFNYALSAALDSGTFISLILIFFCIQFPLGDKADLKWWGNTVYLNTADFAHLPLRQAPPEGF</sequence>
<organism evidence="11 12">
    <name type="scientific">Ceratobasidium theobromae</name>
    <dbReference type="NCBI Taxonomy" id="1582974"/>
    <lineage>
        <taxon>Eukaryota</taxon>
        <taxon>Fungi</taxon>
        <taxon>Dikarya</taxon>
        <taxon>Basidiomycota</taxon>
        <taxon>Agaricomycotina</taxon>
        <taxon>Agaricomycetes</taxon>
        <taxon>Cantharellales</taxon>
        <taxon>Ceratobasidiaceae</taxon>
        <taxon>Ceratobasidium</taxon>
    </lineage>
</organism>
<evidence type="ECO:0000256" key="7">
    <source>
        <dbReference type="ARBA" id="ARBA00022989"/>
    </source>
</evidence>
<comment type="subcellular location">
    <subcellularLocation>
        <location evidence="1">Membrane</location>
        <topology evidence="1">Multi-pass membrane protein</topology>
    </subcellularLocation>
</comment>
<dbReference type="GO" id="GO:0016020">
    <property type="term" value="C:membrane"/>
    <property type="evidence" value="ECO:0007669"/>
    <property type="project" value="UniProtKB-SubCell"/>
</dbReference>
<protein>
    <submittedName>
        <fullName evidence="11">OPT oligopeptide transporter</fullName>
    </submittedName>
</protein>
<proteinExistence type="inferred from homology"/>
<dbReference type="Pfam" id="PF03169">
    <property type="entry name" value="OPT"/>
    <property type="match status" value="1"/>
</dbReference>
<keyword evidence="3" id="KW-0813">Transport</keyword>
<feature type="transmembrane region" description="Helical" evidence="10">
    <location>
        <begin position="851"/>
        <end position="877"/>
    </location>
</feature>
<comment type="caution">
    <text evidence="11">The sequence shown here is derived from an EMBL/GenBank/DDBJ whole genome shotgun (WGS) entry which is preliminary data.</text>
</comment>
<feature type="compositionally biased region" description="Pro residues" evidence="9">
    <location>
        <begin position="94"/>
        <end position="108"/>
    </location>
</feature>
<feature type="transmembrane region" description="Helical" evidence="10">
    <location>
        <begin position="596"/>
        <end position="616"/>
    </location>
</feature>
<dbReference type="PANTHER" id="PTHR22601">
    <property type="entry name" value="ISP4 LIKE PROTEIN"/>
    <property type="match status" value="1"/>
</dbReference>
<evidence type="ECO:0000313" key="12">
    <source>
        <dbReference type="Proteomes" id="UP000383932"/>
    </source>
</evidence>
<feature type="region of interest" description="Disordered" evidence="9">
    <location>
        <begin position="1"/>
        <end position="119"/>
    </location>
</feature>
<feature type="transmembrane region" description="Helical" evidence="10">
    <location>
        <begin position="775"/>
        <end position="793"/>
    </location>
</feature>
<accession>A0A5N5QSW9</accession>